<comment type="pathway">
    <text evidence="7">Cell wall biogenesis; peptidoglycan biosynthesis.</text>
</comment>
<feature type="active site" description="Proton donor/acceptor" evidence="7">
    <location>
        <position position="78"/>
    </location>
</feature>
<proteinExistence type="inferred from homology"/>
<dbReference type="FunFam" id="3.40.50.1860:FF:000001">
    <property type="entry name" value="Glutamate racemase"/>
    <property type="match status" value="1"/>
</dbReference>
<comment type="caution">
    <text evidence="7">Lacks conserved residue(s) required for the propagation of feature annotation.</text>
</comment>
<feature type="binding site" evidence="7">
    <location>
        <begin position="42"/>
        <end position="43"/>
    </location>
    <ligand>
        <name>substrate</name>
    </ligand>
</feature>
<dbReference type="SUPFAM" id="SSF53681">
    <property type="entry name" value="Aspartate/glutamate racemase"/>
    <property type="match status" value="2"/>
</dbReference>
<dbReference type="Pfam" id="PF01177">
    <property type="entry name" value="Asp_Glu_race"/>
    <property type="match status" value="1"/>
</dbReference>
<dbReference type="AlphaFoldDB" id="S0EYY0"/>
<dbReference type="PANTHER" id="PTHR21198:SF2">
    <property type="entry name" value="GLUTAMATE RACEMASE"/>
    <property type="match status" value="1"/>
</dbReference>
<dbReference type="GO" id="GO:0008360">
    <property type="term" value="P:regulation of cell shape"/>
    <property type="evidence" value="ECO:0007669"/>
    <property type="project" value="UniProtKB-KW"/>
</dbReference>
<dbReference type="GO" id="GO:0009252">
    <property type="term" value="P:peptidoglycan biosynthetic process"/>
    <property type="evidence" value="ECO:0007669"/>
    <property type="project" value="UniProtKB-UniRule"/>
</dbReference>
<dbReference type="PROSITE" id="PS00924">
    <property type="entry name" value="ASP_GLU_RACEMASE_2"/>
    <property type="match status" value="1"/>
</dbReference>
<evidence type="ECO:0000256" key="4">
    <source>
        <dbReference type="ARBA" id="ARBA00022984"/>
    </source>
</evidence>
<evidence type="ECO:0000256" key="5">
    <source>
        <dbReference type="ARBA" id="ARBA00023235"/>
    </source>
</evidence>
<organism evidence="8 9">
    <name type="scientific">Chthonomonas calidirosea (strain DSM 23976 / ICMP 18418 / T49)</name>
    <dbReference type="NCBI Taxonomy" id="1303518"/>
    <lineage>
        <taxon>Bacteria</taxon>
        <taxon>Bacillati</taxon>
        <taxon>Armatimonadota</taxon>
        <taxon>Chthonomonadia</taxon>
        <taxon>Chthonomonadales</taxon>
        <taxon>Chthonomonadaceae</taxon>
        <taxon>Chthonomonas</taxon>
    </lineage>
</organism>
<reference evidence="8" key="2">
    <citation type="submission" date="2013-06" db="EMBL/GenBank/DDBJ databases">
        <title>Genome sequence of Chthonomonas calidirosea, the first sequenced genome from the Armatimonadetes phylum (formally candidate division OP10).</title>
        <authorList>
            <person name="Lee K.C.Y."/>
            <person name="Morgan X.C."/>
            <person name="Dunfield P.F."/>
            <person name="Tamas I."/>
            <person name="Houghton K.M."/>
            <person name="Vyssotski M."/>
            <person name="Ryan J.L.J."/>
            <person name="Lagutin K."/>
            <person name="McDonald I.R."/>
            <person name="Stott M.B."/>
        </authorList>
    </citation>
    <scope>NUCLEOTIDE SEQUENCE</scope>
    <source>
        <strain evidence="8">T49</strain>
    </source>
</reference>
<keyword evidence="4 7" id="KW-0573">Peptidoglycan synthesis</keyword>
<keyword evidence="5 7" id="KW-0413">Isomerase</keyword>
<dbReference type="EC" id="5.1.1.3" evidence="2 7"/>
<feature type="binding site" evidence="7">
    <location>
        <begin position="191"/>
        <end position="192"/>
    </location>
    <ligand>
        <name>substrate</name>
    </ligand>
</feature>
<dbReference type="RefSeq" id="WP_016482832.1">
    <property type="nucleotide sequence ID" value="NC_021487.1"/>
</dbReference>
<dbReference type="PATRIC" id="fig|1303518.3.peg.1518"/>
<evidence type="ECO:0000256" key="3">
    <source>
        <dbReference type="ARBA" id="ARBA00022960"/>
    </source>
</evidence>
<sequence length="276" mass="29778">MSVPFLGVFDSGVGGLTVVHALRKVAPRMPIWYVADQAHVPYGGRPLEEVRAFACGISEALLAKRDGVSECVGVVMACNISSAVALPVVQAKYPHVPVLGMVEPGVRAAVKRTRNGRIGVLATEGTVQSGAYRQTLGRVAPDVEVYEVACPAFVPLVEAGAEGSEAAREAACRYLHELESRDVDTVILGCTHYPFLLPLLRRLSPQFVYVDPAEPTAEMVGEKLSSLKTPDVPRHQLFTTGDVGVFHAQLERLFPDLLLVSEVKPAWWDDGQLLLG</sequence>
<reference evidence="8" key="1">
    <citation type="submission" date="2013-03" db="EMBL/GenBank/DDBJ databases">
        <authorList>
            <person name="Stott M."/>
        </authorList>
    </citation>
    <scope>NUCLEOTIDE SEQUENCE</scope>
    <source>
        <strain evidence="8">T49</strain>
    </source>
</reference>
<dbReference type="InterPro" id="IPR001920">
    <property type="entry name" value="Asp/Glu_race"/>
</dbReference>
<comment type="catalytic activity">
    <reaction evidence="1 7">
        <text>L-glutamate = D-glutamate</text>
        <dbReference type="Rhea" id="RHEA:12813"/>
        <dbReference type="ChEBI" id="CHEBI:29985"/>
        <dbReference type="ChEBI" id="CHEBI:29986"/>
        <dbReference type="EC" id="5.1.1.3"/>
    </reaction>
</comment>
<evidence type="ECO:0000256" key="7">
    <source>
        <dbReference type="HAMAP-Rule" id="MF_00258"/>
    </source>
</evidence>
<dbReference type="HOGENOM" id="CLU_052344_0_0_0"/>
<feature type="active site" description="Proton donor/acceptor" evidence="7">
    <location>
        <position position="190"/>
    </location>
</feature>
<evidence type="ECO:0000256" key="2">
    <source>
        <dbReference type="ARBA" id="ARBA00013090"/>
    </source>
</evidence>
<comment type="function">
    <text evidence="7">Provides the (R)-glutamate required for cell wall biosynthesis.</text>
</comment>
<dbReference type="PANTHER" id="PTHR21198">
    <property type="entry name" value="GLUTAMATE RACEMASE"/>
    <property type="match status" value="1"/>
</dbReference>
<keyword evidence="3 7" id="KW-0133">Cell shape</keyword>
<keyword evidence="6 7" id="KW-0961">Cell wall biogenesis/degradation</keyword>
<dbReference type="UniPathway" id="UPA00219"/>
<dbReference type="HAMAP" id="MF_00258">
    <property type="entry name" value="Glu_racemase"/>
    <property type="match status" value="1"/>
</dbReference>
<feature type="binding site" evidence="7">
    <location>
        <begin position="10"/>
        <end position="11"/>
    </location>
    <ligand>
        <name>substrate</name>
    </ligand>
</feature>
<dbReference type="KEGG" id="ccz:CCALI_01480"/>
<evidence type="ECO:0000313" key="8">
    <source>
        <dbReference type="EMBL" id="CCW35296.1"/>
    </source>
</evidence>
<evidence type="ECO:0000313" key="9">
    <source>
        <dbReference type="Proteomes" id="UP000014227"/>
    </source>
</evidence>
<evidence type="ECO:0000256" key="1">
    <source>
        <dbReference type="ARBA" id="ARBA00001602"/>
    </source>
</evidence>
<evidence type="ECO:0000256" key="6">
    <source>
        <dbReference type="ARBA" id="ARBA00023316"/>
    </source>
</evidence>
<dbReference type="Gene3D" id="3.40.50.1860">
    <property type="match status" value="2"/>
</dbReference>
<dbReference type="InParanoid" id="S0EYY0"/>
<accession>S0EYY0</accession>
<dbReference type="FunCoup" id="S0EYY0">
    <property type="interactions" value="221"/>
</dbReference>
<keyword evidence="9" id="KW-1185">Reference proteome</keyword>
<dbReference type="InterPro" id="IPR033134">
    <property type="entry name" value="Asp/Glu_racemase_AS_2"/>
</dbReference>
<dbReference type="STRING" id="454171.CP488_02617"/>
<protein>
    <recommendedName>
        <fullName evidence="2 7">Glutamate racemase</fullName>
        <ecNumber evidence="2 7">5.1.1.3</ecNumber>
    </recommendedName>
</protein>
<dbReference type="Proteomes" id="UP000014227">
    <property type="component" value="Chromosome I"/>
</dbReference>
<dbReference type="EMBL" id="HF951689">
    <property type="protein sequence ID" value="CCW35296.1"/>
    <property type="molecule type" value="Genomic_DNA"/>
</dbReference>
<dbReference type="GO" id="GO:0008881">
    <property type="term" value="F:glutamate racemase activity"/>
    <property type="evidence" value="ECO:0007669"/>
    <property type="project" value="UniProtKB-UniRule"/>
</dbReference>
<dbReference type="InterPro" id="IPR004391">
    <property type="entry name" value="Glu_race"/>
</dbReference>
<gene>
    <name evidence="7" type="primary">murI</name>
    <name evidence="8" type="ORF">CCALI_01480</name>
</gene>
<dbReference type="NCBIfam" id="TIGR00067">
    <property type="entry name" value="glut_race"/>
    <property type="match status" value="1"/>
</dbReference>
<name>S0EYY0_CHTCT</name>
<comment type="similarity">
    <text evidence="7">Belongs to the aspartate/glutamate racemases family.</text>
</comment>
<dbReference type="InterPro" id="IPR015942">
    <property type="entry name" value="Asp/Glu/hydantoin_racemase"/>
</dbReference>
<dbReference type="GO" id="GO:0071555">
    <property type="term" value="P:cell wall organization"/>
    <property type="evidence" value="ECO:0007669"/>
    <property type="project" value="UniProtKB-KW"/>
</dbReference>
<dbReference type="eggNOG" id="COG0796">
    <property type="taxonomic scope" value="Bacteria"/>
</dbReference>